<dbReference type="Gene3D" id="3.30.200.20">
    <property type="entry name" value="Phosphorylase Kinase, domain 1"/>
    <property type="match status" value="1"/>
</dbReference>
<sequence length="129" mass="14257">MTSSKLKSCLRTTYKKQGKRRLSLNINLKRGLELQTGYLSLRQIKAATNNFDPTNKIGEGGFGPVHKGVLPDGSEVAVKQLSSKSKQDSREFINEVGLISALQHPNLVRLFGYSIDGDQWSMNTCKTTA</sequence>
<evidence type="ECO:0000259" key="1">
    <source>
        <dbReference type="PROSITE" id="PS50011"/>
    </source>
</evidence>
<dbReference type="AlphaFoldDB" id="A0A199V9T0"/>
<accession>A0A199V9T0</accession>
<protein>
    <submittedName>
        <fullName evidence="2">Putative LRR receptor-like serine/threonine-protein kinase</fullName>
    </submittedName>
</protein>
<reference evidence="2 3" key="1">
    <citation type="journal article" date="2016" name="DNA Res.">
        <title>The draft genome of MD-2 pineapple using hybrid error correction of long reads.</title>
        <authorList>
            <person name="Redwan R.M."/>
            <person name="Saidin A."/>
            <person name="Kumar S.V."/>
        </authorList>
    </citation>
    <scope>NUCLEOTIDE SEQUENCE [LARGE SCALE GENOMIC DNA]</scope>
    <source>
        <strain evidence="3">cv. MD2</strain>
        <tissue evidence="2">Leaf</tissue>
    </source>
</reference>
<dbReference type="Proteomes" id="UP000092600">
    <property type="component" value="Unassembled WGS sequence"/>
</dbReference>
<proteinExistence type="predicted"/>
<dbReference type="STRING" id="4615.A0A199V9T0"/>
<dbReference type="FunFam" id="3.30.200.20:FF:000466">
    <property type="entry name" value="Putative LRR receptor-like serine/threonine-protein kinase"/>
    <property type="match status" value="1"/>
</dbReference>
<dbReference type="GO" id="GO:0005524">
    <property type="term" value="F:ATP binding"/>
    <property type="evidence" value="ECO:0007669"/>
    <property type="project" value="InterPro"/>
</dbReference>
<dbReference type="Pfam" id="PF07714">
    <property type="entry name" value="PK_Tyr_Ser-Thr"/>
    <property type="match status" value="1"/>
</dbReference>
<name>A0A199V9T0_ANACO</name>
<organism evidence="2 3">
    <name type="scientific">Ananas comosus</name>
    <name type="common">Pineapple</name>
    <name type="synonym">Ananas ananas</name>
    <dbReference type="NCBI Taxonomy" id="4615"/>
    <lineage>
        <taxon>Eukaryota</taxon>
        <taxon>Viridiplantae</taxon>
        <taxon>Streptophyta</taxon>
        <taxon>Embryophyta</taxon>
        <taxon>Tracheophyta</taxon>
        <taxon>Spermatophyta</taxon>
        <taxon>Magnoliopsida</taxon>
        <taxon>Liliopsida</taxon>
        <taxon>Poales</taxon>
        <taxon>Bromeliaceae</taxon>
        <taxon>Bromelioideae</taxon>
        <taxon>Ananas</taxon>
    </lineage>
</organism>
<dbReference type="EMBL" id="LSRQ01002666">
    <property type="protein sequence ID" value="OAY73550.1"/>
    <property type="molecule type" value="Genomic_DNA"/>
</dbReference>
<feature type="domain" description="Protein kinase" evidence="1">
    <location>
        <begin position="51"/>
        <end position="129"/>
    </location>
</feature>
<dbReference type="PANTHER" id="PTHR48006:SF60">
    <property type="entry name" value="PROTEIN KINASE DOMAIN-CONTAINING PROTEIN"/>
    <property type="match status" value="1"/>
</dbReference>
<dbReference type="InterPro" id="IPR051824">
    <property type="entry name" value="LRR_Rcpt-Like_S/T_Kinase"/>
</dbReference>
<gene>
    <name evidence="2" type="ORF">ACMD2_02528</name>
</gene>
<dbReference type="InterPro" id="IPR011009">
    <property type="entry name" value="Kinase-like_dom_sf"/>
</dbReference>
<evidence type="ECO:0000313" key="2">
    <source>
        <dbReference type="EMBL" id="OAY73550.1"/>
    </source>
</evidence>
<dbReference type="SUPFAM" id="SSF56112">
    <property type="entry name" value="Protein kinase-like (PK-like)"/>
    <property type="match status" value="1"/>
</dbReference>
<dbReference type="GO" id="GO:0004672">
    <property type="term" value="F:protein kinase activity"/>
    <property type="evidence" value="ECO:0007669"/>
    <property type="project" value="InterPro"/>
</dbReference>
<keyword evidence="2" id="KW-0808">Transferase</keyword>
<evidence type="ECO:0000313" key="3">
    <source>
        <dbReference type="Proteomes" id="UP000092600"/>
    </source>
</evidence>
<keyword evidence="2" id="KW-0418">Kinase</keyword>
<dbReference type="InterPro" id="IPR001245">
    <property type="entry name" value="Ser-Thr/Tyr_kinase_cat_dom"/>
</dbReference>
<dbReference type="InterPro" id="IPR000719">
    <property type="entry name" value="Prot_kinase_dom"/>
</dbReference>
<keyword evidence="2" id="KW-0675">Receptor</keyword>
<comment type="caution">
    <text evidence="2">The sequence shown here is derived from an EMBL/GenBank/DDBJ whole genome shotgun (WGS) entry which is preliminary data.</text>
</comment>
<dbReference type="PANTHER" id="PTHR48006">
    <property type="entry name" value="LEUCINE-RICH REPEAT-CONTAINING PROTEIN DDB_G0281931-RELATED"/>
    <property type="match status" value="1"/>
</dbReference>
<dbReference type="PROSITE" id="PS50011">
    <property type="entry name" value="PROTEIN_KINASE_DOM"/>
    <property type="match status" value="1"/>
</dbReference>